<evidence type="ECO:0000256" key="6">
    <source>
        <dbReference type="ARBA" id="ARBA00022553"/>
    </source>
</evidence>
<feature type="compositionally biased region" description="Acidic residues" evidence="14">
    <location>
        <begin position="212"/>
        <end position="223"/>
    </location>
</feature>
<evidence type="ECO:0000256" key="5">
    <source>
        <dbReference type="ARBA" id="ARBA00022499"/>
    </source>
</evidence>
<dbReference type="RefSeq" id="XP_024323243.1">
    <property type="nucleotide sequence ID" value="XM_024468801.1"/>
</dbReference>
<evidence type="ECO:0000256" key="11">
    <source>
        <dbReference type="ARBA" id="ARBA00034776"/>
    </source>
</evidence>
<keyword evidence="10" id="KW-0206">Cytoskeleton</keyword>
<keyword evidence="4" id="KW-0963">Cytoplasm</keyword>
<keyword evidence="9" id="KW-0175">Coiled coil</keyword>
<feature type="region of interest" description="Disordered" evidence="14">
    <location>
        <begin position="18"/>
        <end position="53"/>
    </location>
</feature>
<keyword evidence="5" id="KW-1017">Isopeptide bond</keyword>
<feature type="compositionally biased region" description="Acidic residues" evidence="14">
    <location>
        <begin position="518"/>
        <end position="539"/>
    </location>
</feature>
<evidence type="ECO:0000256" key="12">
    <source>
        <dbReference type="ARBA" id="ARBA00034864"/>
    </source>
</evidence>
<dbReference type="eggNOG" id="KOG3896">
    <property type="taxonomic scope" value="Eukaryota"/>
</dbReference>
<comment type="similarity">
    <text evidence="11">Belongs to the dynactin subunit 4 family.</text>
</comment>
<accession>A0A177A728</accession>
<keyword evidence="8" id="KW-0007">Acetylation</keyword>
<feature type="region of interest" description="Disordered" evidence="14">
    <location>
        <begin position="510"/>
        <end position="561"/>
    </location>
</feature>
<evidence type="ECO:0000313" key="15">
    <source>
        <dbReference type="EMBL" id="OAF57957.1"/>
    </source>
</evidence>
<evidence type="ECO:0000256" key="3">
    <source>
        <dbReference type="ARBA" id="ARBA00004657"/>
    </source>
</evidence>
<evidence type="ECO:0000256" key="13">
    <source>
        <dbReference type="ARBA" id="ARBA00093507"/>
    </source>
</evidence>
<evidence type="ECO:0000256" key="14">
    <source>
        <dbReference type="SAM" id="MobiDB-lite"/>
    </source>
</evidence>
<dbReference type="PANTHER" id="PTHR13034:SF2">
    <property type="entry name" value="DYNACTIN SUBUNIT 4"/>
    <property type="match status" value="1"/>
</dbReference>
<comment type="subcellular location">
    <subcellularLocation>
        <location evidence="1">Cytoplasm</location>
        <location evidence="1">Cytoskeleton</location>
        <location evidence="1">Microtubule organizing center</location>
        <location evidence="1">Centrosome</location>
    </subcellularLocation>
    <subcellularLocation>
        <location evidence="2">Cytoplasm</location>
        <location evidence="2">Cytoskeleton</location>
        <location evidence="2">Stress fiber</location>
    </subcellularLocation>
    <subcellularLocation>
        <location evidence="3">Cytoplasm</location>
        <location evidence="3">Myofibril</location>
    </subcellularLocation>
</comment>
<feature type="region of interest" description="Disordered" evidence="14">
    <location>
        <begin position="177"/>
        <end position="224"/>
    </location>
</feature>
<feature type="compositionally biased region" description="Basic and acidic residues" evidence="14">
    <location>
        <begin position="182"/>
        <end position="211"/>
    </location>
</feature>
<comment type="subunit">
    <text evidence="13">Subunit of dynactin, a multiprotein complex part of a tripartite complex with dynein and a adapter, such as BICDL1, BICD2 or HOOK3. The dynactin complex is built around ACTR1A/ACTB filament and consists of an actin-related filament composed of a shoulder domain, a pointed end and a barbed end. Its length is defined by its flexible shoulder domain. The soulder is composed of 2 DCTN1 subunits, 4 DCTN2 and 2 DCTN3. The 4 DCNT2 (via N-terminus) bind the ACTR1A filament and act as molecular rulers to determine the length. The pointed end is important for binding dynein-dynactin cargo adapters. Consists of 4 subunits: ACTR10, DCNT4, DCTN5 and DCTN6. The barbed end is composed of a CAPZA1:CAPZB heterodimers, which binds ACTR1A/ACTB filament and dynactin and stabilizes dynactin. Interacts with ATP7B, but not ATP7A, in a copper-dependent manner. Interacts with ANK2; this interaction is required for localization at costameres. Interacts with N4BP2L1.</text>
</comment>
<dbReference type="Pfam" id="PF05502">
    <property type="entry name" value="Dynactin_p62"/>
    <property type="match status" value="1"/>
</dbReference>
<proteinExistence type="inferred from homology"/>
<evidence type="ECO:0000256" key="10">
    <source>
        <dbReference type="ARBA" id="ARBA00023212"/>
    </source>
</evidence>
<dbReference type="GeneID" id="36288243"/>
<evidence type="ECO:0000256" key="1">
    <source>
        <dbReference type="ARBA" id="ARBA00004300"/>
    </source>
</evidence>
<sequence length="590" mass="64715">MAAAIPYTYIQCPCTRDTHHDGDREERQGDKDSVDSSEERAEEDDDFDPHNPRANYSLYPIDHLLYCEICAQIRCQRCLADEIVTWFCPNCLFEVPSSTVKSEGNRCTRSCFQCPICIAPLSLTGQGASNTLLGGADSSHWVLSCASCSWSSSEIGIQFDRPNGIYNQLSRIRNGGQVITPPKERALGKDTDRRPGERRSTLSKVSEHDTPESDAGEEEDTDPTPEARFASLRAFYQSQMSSHGSTERSAFTNDYSYASPNALSRIMNLYTSYPSPTTQKRMTQVREALNTSEGLHPIPDPASEAATILRLRKEGWAGTPSTEQRAAQPFPTCDIHSTSELRPSPYLLRTKRTKRCRTCKHIVVRPEAKVQTSRFRMKMLAASYIPTFSIRPLPTPSAPAAAAGATQLLQPGTTHQFVLTVRNPLYERVRVTLAAAAKTPGRVAHGVTLLCPQFEVGASREAYADMLDEALSGGEANAGTGEGEAGKVYERARNAVGVVVEVVPGVEEGFRDARSEVSGEEGEEGEEEEEEGEEEEEALEIPVRVRVEWEAEGGEEKDGGVGAKVKRELGFWVVLGVGKVRRESGGGAGW</sequence>
<evidence type="ECO:0000256" key="7">
    <source>
        <dbReference type="ARBA" id="ARBA00022843"/>
    </source>
</evidence>
<dbReference type="InterPro" id="IPR008603">
    <property type="entry name" value="DCTN4"/>
</dbReference>
<protein>
    <recommendedName>
        <fullName evidence="12">Dynactin subunit 4</fullName>
    </recommendedName>
</protein>
<gene>
    <name evidence="15" type="ORF">VC83_05176</name>
</gene>
<evidence type="ECO:0000256" key="9">
    <source>
        <dbReference type="ARBA" id="ARBA00023054"/>
    </source>
</evidence>
<feature type="compositionally biased region" description="Basic and acidic residues" evidence="14">
    <location>
        <begin position="543"/>
        <end position="561"/>
    </location>
</feature>
<evidence type="ECO:0000256" key="8">
    <source>
        <dbReference type="ARBA" id="ARBA00022990"/>
    </source>
</evidence>
<dbReference type="GO" id="GO:0005869">
    <property type="term" value="C:dynactin complex"/>
    <property type="evidence" value="ECO:0007669"/>
    <property type="project" value="InterPro"/>
</dbReference>
<name>A0A177A728_9PEZI</name>
<dbReference type="PANTHER" id="PTHR13034">
    <property type="entry name" value="DYNACTIN P62 SUBUNIT"/>
    <property type="match status" value="1"/>
</dbReference>
<keyword evidence="6" id="KW-0597">Phosphoprotein</keyword>
<dbReference type="Proteomes" id="UP000077154">
    <property type="component" value="Unassembled WGS sequence"/>
</dbReference>
<dbReference type="VEuPathDB" id="FungiDB:GMDG_00373"/>
<dbReference type="AlphaFoldDB" id="A0A177A728"/>
<feature type="compositionally biased region" description="Basic and acidic residues" evidence="14">
    <location>
        <begin position="18"/>
        <end position="39"/>
    </location>
</feature>
<dbReference type="OrthoDB" id="283815at2759"/>
<dbReference type="GO" id="GO:0001725">
    <property type="term" value="C:stress fiber"/>
    <property type="evidence" value="ECO:0007669"/>
    <property type="project" value="UniProtKB-SubCell"/>
</dbReference>
<keyword evidence="7" id="KW-0832">Ubl conjugation</keyword>
<evidence type="ECO:0000256" key="4">
    <source>
        <dbReference type="ARBA" id="ARBA00022490"/>
    </source>
</evidence>
<evidence type="ECO:0000256" key="2">
    <source>
        <dbReference type="ARBA" id="ARBA00004529"/>
    </source>
</evidence>
<dbReference type="EMBL" id="KV441398">
    <property type="protein sequence ID" value="OAF57957.1"/>
    <property type="molecule type" value="Genomic_DNA"/>
</dbReference>
<organism evidence="15">
    <name type="scientific">Pseudogymnoascus destructans</name>
    <dbReference type="NCBI Taxonomy" id="655981"/>
    <lineage>
        <taxon>Eukaryota</taxon>
        <taxon>Fungi</taxon>
        <taxon>Dikarya</taxon>
        <taxon>Ascomycota</taxon>
        <taxon>Pezizomycotina</taxon>
        <taxon>Leotiomycetes</taxon>
        <taxon>Thelebolales</taxon>
        <taxon>Thelebolaceae</taxon>
        <taxon>Pseudogymnoascus</taxon>
    </lineage>
</organism>
<reference evidence="15" key="1">
    <citation type="submission" date="2016-03" db="EMBL/GenBank/DDBJ databases">
        <title>Updated assembly of Pseudogymnoascus destructans, the fungus causing white-nose syndrome of bats.</title>
        <authorList>
            <person name="Palmer J.M."/>
            <person name="Drees K.P."/>
            <person name="Foster J.T."/>
            <person name="Lindner D.L."/>
        </authorList>
    </citation>
    <scope>NUCLEOTIDE SEQUENCE [LARGE SCALE GENOMIC DNA]</scope>
    <source>
        <strain evidence="15">20631-21</strain>
    </source>
</reference>